<keyword evidence="2" id="KW-1185">Reference proteome</keyword>
<evidence type="ECO:0000313" key="1">
    <source>
        <dbReference type="EMBL" id="MDQ9169327.1"/>
    </source>
</evidence>
<dbReference type="EMBL" id="JAUYVH010000001">
    <property type="protein sequence ID" value="MDQ9169327.1"/>
    <property type="molecule type" value="Genomic_DNA"/>
</dbReference>
<comment type="caution">
    <text evidence="1">The sequence shown here is derived from an EMBL/GenBank/DDBJ whole genome shotgun (WGS) entry which is preliminary data.</text>
</comment>
<protein>
    <submittedName>
        <fullName evidence="1">Uncharacterized protein</fullName>
    </submittedName>
</protein>
<dbReference type="RefSeq" id="WP_338435199.1">
    <property type="nucleotide sequence ID" value="NZ_JAUYVH010000001.1"/>
</dbReference>
<name>A0ABU1BK01_9BURK</name>
<sequence length="85" mass="9620">MDKTDAIAIMHQLSCKLKNVVALEDLVSPYAEFLVHMQPKVSEEDFAFLGTIGAMIYLEGSDKYKSILEAEQLLEKVRSTSEVRR</sequence>
<gene>
    <name evidence="1" type="ORF">Q8A64_02765</name>
</gene>
<proteinExistence type="predicted"/>
<accession>A0ABU1BK01</accession>
<evidence type="ECO:0000313" key="2">
    <source>
        <dbReference type="Proteomes" id="UP001225596"/>
    </source>
</evidence>
<dbReference type="Proteomes" id="UP001225596">
    <property type="component" value="Unassembled WGS sequence"/>
</dbReference>
<reference evidence="1 2" key="1">
    <citation type="submission" date="2023-08" db="EMBL/GenBank/DDBJ databases">
        <title>Oxalobacteraceae gen .nov., isolated from river sludge outside the plant.</title>
        <authorList>
            <person name="Zhao S.Y."/>
        </authorList>
    </citation>
    <scope>NUCLEOTIDE SEQUENCE [LARGE SCALE GENOMIC DNA]</scope>
    <source>
        <strain evidence="1 2">R-40</strain>
    </source>
</reference>
<organism evidence="1 2">
    <name type="scientific">Keguizhuia sedimenti</name>
    <dbReference type="NCBI Taxonomy" id="3064264"/>
    <lineage>
        <taxon>Bacteria</taxon>
        <taxon>Pseudomonadati</taxon>
        <taxon>Pseudomonadota</taxon>
        <taxon>Betaproteobacteria</taxon>
        <taxon>Burkholderiales</taxon>
        <taxon>Oxalobacteraceae</taxon>
        <taxon>Keguizhuia</taxon>
    </lineage>
</organism>